<feature type="coiled-coil region" evidence="1">
    <location>
        <begin position="94"/>
        <end position="128"/>
    </location>
</feature>
<keyword evidence="1" id="KW-0175">Coiled coil</keyword>
<sequence length="140" mass="15778">MDHHQPPPDIVDLSLATTMGLIQLGEMRIGGTSPKTKPKTRKESVYYDSAPMERKGSVYFNSMDEDDVDAPDVNSLRAEVRAATEIAAVAKFHSEQARDETEQLKAQLEKQQEKFRSLEEVVHLLMKEVAHLSHDNTSEK</sequence>
<gene>
    <name evidence="3" type="ORF">TeGR_g9048</name>
</gene>
<accession>A0ABQ6M538</accession>
<comment type="caution">
    <text evidence="3">The sequence shown here is derived from an EMBL/GenBank/DDBJ whole genome shotgun (WGS) entry which is preliminary data.</text>
</comment>
<organism evidence="3 4">
    <name type="scientific">Tetraparma gracilis</name>
    <dbReference type="NCBI Taxonomy" id="2962635"/>
    <lineage>
        <taxon>Eukaryota</taxon>
        <taxon>Sar</taxon>
        <taxon>Stramenopiles</taxon>
        <taxon>Ochrophyta</taxon>
        <taxon>Bolidophyceae</taxon>
        <taxon>Parmales</taxon>
        <taxon>Triparmaceae</taxon>
        <taxon>Tetraparma</taxon>
    </lineage>
</organism>
<evidence type="ECO:0000313" key="4">
    <source>
        <dbReference type="Proteomes" id="UP001165060"/>
    </source>
</evidence>
<evidence type="ECO:0000256" key="1">
    <source>
        <dbReference type="SAM" id="Coils"/>
    </source>
</evidence>
<keyword evidence="4" id="KW-1185">Reference proteome</keyword>
<protein>
    <submittedName>
        <fullName evidence="3">Uncharacterized protein</fullName>
    </submittedName>
</protein>
<dbReference type="EMBL" id="BRYB01002444">
    <property type="protein sequence ID" value="GMI19556.1"/>
    <property type="molecule type" value="Genomic_DNA"/>
</dbReference>
<name>A0ABQ6M538_9STRA</name>
<proteinExistence type="predicted"/>
<evidence type="ECO:0000313" key="3">
    <source>
        <dbReference type="EMBL" id="GMI19556.1"/>
    </source>
</evidence>
<feature type="non-terminal residue" evidence="3">
    <location>
        <position position="140"/>
    </location>
</feature>
<feature type="region of interest" description="Disordered" evidence="2">
    <location>
        <begin position="27"/>
        <end position="48"/>
    </location>
</feature>
<evidence type="ECO:0000256" key="2">
    <source>
        <dbReference type="SAM" id="MobiDB-lite"/>
    </source>
</evidence>
<reference evidence="3 4" key="1">
    <citation type="journal article" date="2023" name="Commun. Biol.">
        <title>Genome analysis of Parmales, the sister group of diatoms, reveals the evolutionary specialization of diatoms from phago-mixotrophs to photoautotrophs.</title>
        <authorList>
            <person name="Ban H."/>
            <person name="Sato S."/>
            <person name="Yoshikawa S."/>
            <person name="Yamada K."/>
            <person name="Nakamura Y."/>
            <person name="Ichinomiya M."/>
            <person name="Sato N."/>
            <person name="Blanc-Mathieu R."/>
            <person name="Endo H."/>
            <person name="Kuwata A."/>
            <person name="Ogata H."/>
        </authorList>
    </citation>
    <scope>NUCLEOTIDE SEQUENCE [LARGE SCALE GENOMIC DNA]</scope>
</reference>
<dbReference type="Proteomes" id="UP001165060">
    <property type="component" value="Unassembled WGS sequence"/>
</dbReference>